<evidence type="ECO:0000256" key="4">
    <source>
        <dbReference type="ARBA" id="ARBA00022525"/>
    </source>
</evidence>
<comment type="subcellular location">
    <subcellularLocation>
        <location evidence="1">Secreted</location>
    </subcellularLocation>
</comment>
<gene>
    <name evidence="11" type="ORF">HNR21_002302</name>
</gene>
<dbReference type="InterPro" id="IPR000691">
    <property type="entry name" value="Prot_inh_I16_SSI"/>
</dbReference>
<feature type="chain" id="PRO_5039542386" description="Subtilisin inhibitor domain-containing protein" evidence="9">
    <location>
        <begin position="28"/>
        <end position="130"/>
    </location>
</feature>
<evidence type="ECO:0000313" key="12">
    <source>
        <dbReference type="Proteomes" id="UP000539313"/>
    </source>
</evidence>
<dbReference type="AlphaFoldDB" id="A0A7W3R8K9"/>
<dbReference type="PRINTS" id="PR00294">
    <property type="entry name" value="SSBTLNINHBTR"/>
</dbReference>
<evidence type="ECO:0000256" key="7">
    <source>
        <dbReference type="ARBA" id="ARBA00023157"/>
    </source>
</evidence>
<evidence type="ECO:0000256" key="6">
    <source>
        <dbReference type="ARBA" id="ARBA00022900"/>
    </source>
</evidence>
<keyword evidence="5 8" id="KW-0646">Protease inhibitor</keyword>
<keyword evidence="9" id="KW-0732">Signal</keyword>
<protein>
    <recommendedName>
        <fullName evidence="10">Subtilisin inhibitor domain-containing protein</fullName>
    </recommendedName>
</protein>
<name>A0A7W3R8K9_9ACTN</name>
<comment type="subunit">
    <text evidence="3">Homodimer.</text>
</comment>
<dbReference type="Pfam" id="PF00720">
    <property type="entry name" value="SSI"/>
    <property type="match status" value="1"/>
</dbReference>
<keyword evidence="4" id="KW-0964">Secreted</keyword>
<dbReference type="EMBL" id="JACJII010000001">
    <property type="protein sequence ID" value="MBA9003420.1"/>
    <property type="molecule type" value="Genomic_DNA"/>
</dbReference>
<comment type="similarity">
    <text evidence="2 8">Belongs to the protease inhibitor I16 (SSI) family.</text>
</comment>
<dbReference type="InterPro" id="IPR023549">
    <property type="entry name" value="Subtilisin_inhibitor"/>
</dbReference>
<reference evidence="11 12" key="1">
    <citation type="submission" date="2020-08" db="EMBL/GenBank/DDBJ databases">
        <title>Sequencing the genomes of 1000 actinobacteria strains.</title>
        <authorList>
            <person name="Klenk H.-P."/>
        </authorList>
    </citation>
    <scope>NUCLEOTIDE SEQUENCE [LARGE SCALE GENOMIC DNA]</scope>
    <source>
        <strain evidence="11 12">DSM 45823</strain>
    </source>
</reference>
<keyword evidence="7" id="KW-1015">Disulfide bond</keyword>
<sequence length="130" mass="13627">MPHLAARILTGAALTIALLPAVPAAAAAATGTDLRLTLTHPASDTSSTRTVTLTCEPPGGTHPRAVRACADLARSGGRFVREAPHTVCTLEHRPVVAEAAGRWRGRPVRWTGSFPNACVLRARGGAIFRF</sequence>
<evidence type="ECO:0000256" key="8">
    <source>
        <dbReference type="RuleBase" id="RU003471"/>
    </source>
</evidence>
<dbReference type="Proteomes" id="UP000539313">
    <property type="component" value="Unassembled WGS sequence"/>
</dbReference>
<dbReference type="RefSeq" id="WP_182705176.1">
    <property type="nucleotide sequence ID" value="NZ_JACJII010000001.1"/>
</dbReference>
<evidence type="ECO:0000256" key="5">
    <source>
        <dbReference type="ARBA" id="ARBA00022690"/>
    </source>
</evidence>
<dbReference type="GO" id="GO:0005576">
    <property type="term" value="C:extracellular region"/>
    <property type="evidence" value="ECO:0007669"/>
    <property type="project" value="UniProtKB-SubCell"/>
</dbReference>
<comment type="caution">
    <text evidence="11">The sequence shown here is derived from an EMBL/GenBank/DDBJ whole genome shotgun (WGS) entry which is preliminary data.</text>
</comment>
<evidence type="ECO:0000313" key="11">
    <source>
        <dbReference type="EMBL" id="MBA9003420.1"/>
    </source>
</evidence>
<dbReference type="GO" id="GO:0004867">
    <property type="term" value="F:serine-type endopeptidase inhibitor activity"/>
    <property type="evidence" value="ECO:0007669"/>
    <property type="project" value="UniProtKB-KW"/>
</dbReference>
<keyword evidence="6 8" id="KW-0722">Serine protease inhibitor</keyword>
<feature type="domain" description="Subtilisin inhibitor" evidence="10">
    <location>
        <begin position="32"/>
        <end position="116"/>
    </location>
</feature>
<evidence type="ECO:0000256" key="9">
    <source>
        <dbReference type="SAM" id="SignalP"/>
    </source>
</evidence>
<evidence type="ECO:0000259" key="10">
    <source>
        <dbReference type="Pfam" id="PF00720"/>
    </source>
</evidence>
<accession>A0A7W3R8K9</accession>
<feature type="signal peptide" evidence="9">
    <location>
        <begin position="1"/>
        <end position="27"/>
    </location>
</feature>
<dbReference type="Gene3D" id="3.30.350.10">
    <property type="entry name" value="Subtilisin inhibitor-like"/>
    <property type="match status" value="1"/>
</dbReference>
<proteinExistence type="inferred from homology"/>
<dbReference type="InterPro" id="IPR036819">
    <property type="entry name" value="Subtilisin_inhibitor-like_sf"/>
</dbReference>
<dbReference type="InterPro" id="IPR020054">
    <property type="entry name" value="Prot_inh_SSI_I16_CS"/>
</dbReference>
<evidence type="ECO:0000256" key="3">
    <source>
        <dbReference type="ARBA" id="ARBA00011738"/>
    </source>
</evidence>
<evidence type="ECO:0000256" key="1">
    <source>
        <dbReference type="ARBA" id="ARBA00004613"/>
    </source>
</evidence>
<keyword evidence="12" id="KW-1185">Reference proteome</keyword>
<dbReference type="SUPFAM" id="SSF55399">
    <property type="entry name" value="Subtilisin inhibitor"/>
    <property type="match status" value="1"/>
</dbReference>
<dbReference type="PROSITE" id="PS00999">
    <property type="entry name" value="SSI"/>
    <property type="match status" value="1"/>
</dbReference>
<organism evidence="11 12">
    <name type="scientific">Thermomonospora cellulosilytica</name>
    <dbReference type="NCBI Taxonomy" id="1411118"/>
    <lineage>
        <taxon>Bacteria</taxon>
        <taxon>Bacillati</taxon>
        <taxon>Actinomycetota</taxon>
        <taxon>Actinomycetes</taxon>
        <taxon>Streptosporangiales</taxon>
        <taxon>Thermomonosporaceae</taxon>
        <taxon>Thermomonospora</taxon>
    </lineage>
</organism>
<evidence type="ECO:0000256" key="2">
    <source>
        <dbReference type="ARBA" id="ARBA00010472"/>
    </source>
</evidence>